<evidence type="ECO:0000313" key="2">
    <source>
        <dbReference type="EMBL" id="KAJ5190154.1"/>
    </source>
</evidence>
<proteinExistence type="predicted"/>
<protein>
    <submittedName>
        <fullName evidence="2">Uncharacterized protein</fullName>
    </submittedName>
</protein>
<evidence type="ECO:0000256" key="1">
    <source>
        <dbReference type="SAM" id="MobiDB-lite"/>
    </source>
</evidence>
<evidence type="ECO:0000313" key="3">
    <source>
        <dbReference type="Proteomes" id="UP001150904"/>
    </source>
</evidence>
<feature type="region of interest" description="Disordered" evidence="1">
    <location>
        <begin position="1"/>
        <end position="77"/>
    </location>
</feature>
<feature type="compositionally biased region" description="Polar residues" evidence="1">
    <location>
        <begin position="8"/>
        <end position="17"/>
    </location>
</feature>
<dbReference type="AlphaFoldDB" id="A0A9W9J3Y2"/>
<name>A0A9W9J3Y2_9EURO</name>
<reference evidence="2" key="1">
    <citation type="submission" date="2022-12" db="EMBL/GenBank/DDBJ databases">
        <authorList>
            <person name="Petersen C."/>
        </authorList>
    </citation>
    <scope>NUCLEOTIDE SEQUENCE</scope>
    <source>
        <strain evidence="2">IBT 15544</strain>
    </source>
</reference>
<feature type="compositionally biased region" description="Polar residues" evidence="1">
    <location>
        <begin position="68"/>
        <end position="77"/>
    </location>
</feature>
<accession>A0A9W9J3Y2</accession>
<sequence length="77" mass="8645">MAVAGQRMWTTVSQPTLCNKDPSREEGQINDIGDVQTSKETRRPTHMRQPEMRGGNDAVQVTRGVQMRENTTPTESD</sequence>
<feature type="compositionally biased region" description="Basic and acidic residues" evidence="1">
    <location>
        <begin position="37"/>
        <end position="51"/>
    </location>
</feature>
<dbReference type="EMBL" id="JAPQKR010000016">
    <property type="protein sequence ID" value="KAJ5190154.1"/>
    <property type="molecule type" value="Genomic_DNA"/>
</dbReference>
<organism evidence="2 3">
    <name type="scientific">Penicillium cinerascens</name>
    <dbReference type="NCBI Taxonomy" id="70096"/>
    <lineage>
        <taxon>Eukaryota</taxon>
        <taxon>Fungi</taxon>
        <taxon>Dikarya</taxon>
        <taxon>Ascomycota</taxon>
        <taxon>Pezizomycotina</taxon>
        <taxon>Eurotiomycetes</taxon>
        <taxon>Eurotiomycetidae</taxon>
        <taxon>Eurotiales</taxon>
        <taxon>Aspergillaceae</taxon>
        <taxon>Penicillium</taxon>
    </lineage>
</organism>
<dbReference type="GeneID" id="83183496"/>
<keyword evidence="3" id="KW-1185">Reference proteome</keyword>
<gene>
    <name evidence="2" type="ORF">N7498_009139</name>
</gene>
<reference evidence="2" key="2">
    <citation type="journal article" date="2023" name="IMA Fungus">
        <title>Comparative genomic study of the Penicillium genus elucidates a diverse pangenome and 15 lateral gene transfer events.</title>
        <authorList>
            <person name="Petersen C."/>
            <person name="Sorensen T."/>
            <person name="Nielsen M.R."/>
            <person name="Sondergaard T.E."/>
            <person name="Sorensen J.L."/>
            <person name="Fitzpatrick D.A."/>
            <person name="Frisvad J.C."/>
            <person name="Nielsen K.L."/>
        </authorList>
    </citation>
    <scope>NUCLEOTIDE SEQUENCE</scope>
    <source>
        <strain evidence="2">IBT 15544</strain>
    </source>
</reference>
<dbReference type="RefSeq" id="XP_058303094.1">
    <property type="nucleotide sequence ID" value="XM_058456195.1"/>
</dbReference>
<dbReference type="Proteomes" id="UP001150904">
    <property type="component" value="Unassembled WGS sequence"/>
</dbReference>
<comment type="caution">
    <text evidence="2">The sequence shown here is derived from an EMBL/GenBank/DDBJ whole genome shotgun (WGS) entry which is preliminary data.</text>
</comment>